<proteinExistence type="predicted"/>
<feature type="transmembrane region" description="Helical" evidence="1">
    <location>
        <begin position="208"/>
        <end position="227"/>
    </location>
</feature>
<accession>A0ABQ8CCZ9</accession>
<evidence type="ECO:0000313" key="3">
    <source>
        <dbReference type="EMBL" id="KAH0914423.1"/>
    </source>
</evidence>
<name>A0ABQ8CCZ9_BRANA</name>
<dbReference type="EMBL" id="JAGKQM010000009">
    <property type="protein sequence ID" value="KAH0911318.1"/>
    <property type="molecule type" value="Genomic_DNA"/>
</dbReference>
<sequence length="319" mass="35993">MFSRRWDPGITNGEWIEGILGQIKVRTDTGRRFSSHHRCMIMEFRVDISEEIWKIGFVGEQNSISIIFKMKSIAFKGITFHSLQLSIFLDGEEMQGTVKPELWKPAELIFMDQVLLVSSKQWVGVFIFKISSMSFCLSLGLMGLEGFAPFMVFFTCLQWNDIVSLALWCCDSSWFLKAYGILLKLSIGKDSVVWVRLGMGTMTVDGSWTSLECMWVFFMLAWCYYGLLGESRKVSSWVGAGGVDTQALSMWRDKIEFSVGENTPMTVGMCILSGGISGNERKKGLHRIVFMVIILPTDNKMLNSSSRFNNDANATGLVS</sequence>
<evidence type="ECO:0000313" key="4">
    <source>
        <dbReference type="Proteomes" id="UP000824890"/>
    </source>
</evidence>
<keyword evidence="1" id="KW-0472">Membrane</keyword>
<keyword evidence="1" id="KW-0812">Transmembrane</keyword>
<feature type="transmembrane region" description="Helical" evidence="1">
    <location>
        <begin position="122"/>
        <end position="144"/>
    </location>
</feature>
<dbReference type="EMBL" id="JAGKQM010000008">
    <property type="protein sequence ID" value="KAH0914423.1"/>
    <property type="molecule type" value="Genomic_DNA"/>
</dbReference>
<gene>
    <name evidence="3" type="ORF">HID58_028869</name>
    <name evidence="2" type="ORF">HID58_034639</name>
</gene>
<dbReference type="Proteomes" id="UP000824890">
    <property type="component" value="Unassembled WGS sequence"/>
</dbReference>
<protein>
    <submittedName>
        <fullName evidence="3">Uncharacterized protein</fullName>
    </submittedName>
</protein>
<reference evidence="3 4" key="1">
    <citation type="submission" date="2021-05" db="EMBL/GenBank/DDBJ databases">
        <title>Genome Assembly of Synthetic Allotetraploid Brassica napus Reveals Homoeologous Exchanges between Subgenomes.</title>
        <authorList>
            <person name="Davis J.T."/>
        </authorList>
    </citation>
    <scope>NUCLEOTIDE SEQUENCE [LARGE SCALE GENOMIC DNA]</scope>
    <source>
        <strain evidence="4">cv. Da-Ae</strain>
        <tissue evidence="3">Seedling</tissue>
    </source>
</reference>
<keyword evidence="1" id="KW-1133">Transmembrane helix</keyword>
<organism evidence="3 4">
    <name type="scientific">Brassica napus</name>
    <name type="common">Rape</name>
    <dbReference type="NCBI Taxonomy" id="3708"/>
    <lineage>
        <taxon>Eukaryota</taxon>
        <taxon>Viridiplantae</taxon>
        <taxon>Streptophyta</taxon>
        <taxon>Embryophyta</taxon>
        <taxon>Tracheophyta</taxon>
        <taxon>Spermatophyta</taxon>
        <taxon>Magnoliopsida</taxon>
        <taxon>eudicotyledons</taxon>
        <taxon>Gunneridae</taxon>
        <taxon>Pentapetalae</taxon>
        <taxon>rosids</taxon>
        <taxon>malvids</taxon>
        <taxon>Brassicales</taxon>
        <taxon>Brassicaceae</taxon>
        <taxon>Brassiceae</taxon>
        <taxon>Brassica</taxon>
    </lineage>
</organism>
<keyword evidence="4" id="KW-1185">Reference proteome</keyword>
<evidence type="ECO:0000256" key="1">
    <source>
        <dbReference type="SAM" id="Phobius"/>
    </source>
</evidence>
<comment type="caution">
    <text evidence="3">The sequence shown here is derived from an EMBL/GenBank/DDBJ whole genome shotgun (WGS) entry which is preliminary data.</text>
</comment>
<evidence type="ECO:0000313" key="2">
    <source>
        <dbReference type="EMBL" id="KAH0911318.1"/>
    </source>
</evidence>